<accession>A0A7N2KYA4</accession>
<dbReference type="InParanoid" id="A0A7N2KYA4"/>
<keyword evidence="2" id="KW-0472">Membrane</keyword>
<evidence type="ECO:0000256" key="2">
    <source>
        <dbReference type="SAM" id="Phobius"/>
    </source>
</evidence>
<feature type="signal peptide" evidence="3">
    <location>
        <begin position="1"/>
        <end position="27"/>
    </location>
</feature>
<dbReference type="Proteomes" id="UP000594261">
    <property type="component" value="Chromosome 2"/>
</dbReference>
<keyword evidence="2" id="KW-1133">Transmembrane helix</keyword>
<evidence type="ECO:0000256" key="3">
    <source>
        <dbReference type="SAM" id="SignalP"/>
    </source>
</evidence>
<reference evidence="5" key="1">
    <citation type="journal article" date="2016" name="G3 (Bethesda)">
        <title>First Draft Assembly and Annotation of the Genome of a California Endemic Oak Quercus lobata Nee (Fagaceae).</title>
        <authorList>
            <person name="Sork V.L."/>
            <person name="Fitz-Gibbon S.T."/>
            <person name="Puiu D."/>
            <person name="Crepeau M."/>
            <person name="Gugger P.F."/>
            <person name="Sherman R."/>
            <person name="Stevens K."/>
            <person name="Langley C.H."/>
            <person name="Pellegrini M."/>
            <person name="Salzberg S.L."/>
        </authorList>
    </citation>
    <scope>NUCLEOTIDE SEQUENCE [LARGE SCALE GENOMIC DNA]</scope>
    <source>
        <strain evidence="5">cv. SW786</strain>
    </source>
</reference>
<proteinExistence type="predicted"/>
<dbReference type="FunCoup" id="A0A7N2KYA4">
    <property type="interactions" value="3"/>
</dbReference>
<evidence type="ECO:0000256" key="1">
    <source>
        <dbReference type="SAM" id="MobiDB-lite"/>
    </source>
</evidence>
<evidence type="ECO:0000313" key="4">
    <source>
        <dbReference type="EnsemblPlants" id="QL02p069882:mrna:CDS:1"/>
    </source>
</evidence>
<evidence type="ECO:0008006" key="6">
    <source>
        <dbReference type="Google" id="ProtNLM"/>
    </source>
</evidence>
<keyword evidence="5" id="KW-1185">Reference proteome</keyword>
<protein>
    <recommendedName>
        <fullName evidence="6">Arabinogalactan-protein</fullName>
    </recommendedName>
</protein>
<dbReference type="EnsemblPlants" id="QL02p069882:mrna">
    <property type="protein sequence ID" value="QL02p069882:mrna:CDS:1"/>
    <property type="gene ID" value="QL02p069882"/>
</dbReference>
<keyword evidence="2" id="KW-0812">Transmembrane</keyword>
<feature type="region of interest" description="Disordered" evidence="1">
    <location>
        <begin position="49"/>
        <end position="85"/>
    </location>
</feature>
<dbReference type="Gramene" id="QL02p069882:mrna">
    <property type="protein sequence ID" value="QL02p069882:mrna:CDS:1"/>
    <property type="gene ID" value="QL02p069882"/>
</dbReference>
<reference evidence="4" key="2">
    <citation type="submission" date="2021-01" db="UniProtKB">
        <authorList>
            <consortium name="EnsemblPlants"/>
        </authorList>
    </citation>
    <scope>IDENTIFICATION</scope>
</reference>
<dbReference type="OMA" id="VTAPNMS"/>
<dbReference type="AlphaFoldDB" id="A0A7N2KYA4"/>
<sequence>MATLTKSCAALFMVICFAILHAPSSTSEPTISASPSVSPYVTPPNMSSFFHSPSAQPPLSSAAAPHSKPITPVPSSGEFVGRSSSNSARLDNGITIFGVGLVCLFVTTLLSVA</sequence>
<organism evidence="4 5">
    <name type="scientific">Quercus lobata</name>
    <name type="common">Valley oak</name>
    <dbReference type="NCBI Taxonomy" id="97700"/>
    <lineage>
        <taxon>Eukaryota</taxon>
        <taxon>Viridiplantae</taxon>
        <taxon>Streptophyta</taxon>
        <taxon>Embryophyta</taxon>
        <taxon>Tracheophyta</taxon>
        <taxon>Spermatophyta</taxon>
        <taxon>Magnoliopsida</taxon>
        <taxon>eudicotyledons</taxon>
        <taxon>Gunneridae</taxon>
        <taxon>Pentapetalae</taxon>
        <taxon>rosids</taxon>
        <taxon>fabids</taxon>
        <taxon>Fagales</taxon>
        <taxon>Fagaceae</taxon>
        <taxon>Quercus</taxon>
    </lineage>
</organism>
<feature type="transmembrane region" description="Helical" evidence="2">
    <location>
        <begin position="93"/>
        <end position="112"/>
    </location>
</feature>
<name>A0A7N2KYA4_QUELO</name>
<evidence type="ECO:0000313" key="5">
    <source>
        <dbReference type="Proteomes" id="UP000594261"/>
    </source>
</evidence>
<feature type="chain" id="PRO_5029899109" description="Arabinogalactan-protein" evidence="3">
    <location>
        <begin position="28"/>
        <end position="113"/>
    </location>
</feature>
<feature type="compositionally biased region" description="Low complexity" evidence="1">
    <location>
        <begin position="52"/>
        <end position="69"/>
    </location>
</feature>
<keyword evidence="3" id="KW-0732">Signal</keyword>